<keyword evidence="6 7" id="KW-0472">Membrane</keyword>
<feature type="transmembrane region" description="Helical" evidence="7">
    <location>
        <begin position="269"/>
        <end position="290"/>
    </location>
</feature>
<dbReference type="Proteomes" id="UP000765891">
    <property type="component" value="Unassembled WGS sequence"/>
</dbReference>
<evidence type="ECO:0000256" key="5">
    <source>
        <dbReference type="ARBA" id="ARBA00022989"/>
    </source>
</evidence>
<organism evidence="9 11">
    <name type="scientific">Halarchaeum rubridurum</name>
    <dbReference type="NCBI Taxonomy" id="489911"/>
    <lineage>
        <taxon>Archaea</taxon>
        <taxon>Methanobacteriati</taxon>
        <taxon>Methanobacteriota</taxon>
        <taxon>Stenosarchaea group</taxon>
        <taxon>Halobacteria</taxon>
        <taxon>Halobacteriales</taxon>
        <taxon>Halobacteriaceae</taxon>
    </lineage>
</organism>
<evidence type="ECO:0000256" key="2">
    <source>
        <dbReference type="ARBA" id="ARBA00022448"/>
    </source>
</evidence>
<feature type="transmembrane region" description="Helical" evidence="7">
    <location>
        <begin position="172"/>
        <end position="193"/>
    </location>
</feature>
<dbReference type="InterPro" id="IPR000515">
    <property type="entry name" value="MetI-like"/>
</dbReference>
<evidence type="ECO:0000256" key="3">
    <source>
        <dbReference type="ARBA" id="ARBA00022475"/>
    </source>
</evidence>
<dbReference type="EMBL" id="JAGGKO010000002">
    <property type="protein sequence ID" value="MBP1954851.1"/>
    <property type="molecule type" value="Genomic_DNA"/>
</dbReference>
<dbReference type="GO" id="GO:0005886">
    <property type="term" value="C:plasma membrane"/>
    <property type="evidence" value="ECO:0007669"/>
    <property type="project" value="UniProtKB-SubCell"/>
</dbReference>
<evidence type="ECO:0000256" key="7">
    <source>
        <dbReference type="RuleBase" id="RU363032"/>
    </source>
</evidence>
<dbReference type="GO" id="GO:0055085">
    <property type="term" value="P:transmembrane transport"/>
    <property type="evidence" value="ECO:0007669"/>
    <property type="project" value="InterPro"/>
</dbReference>
<reference evidence="9" key="1">
    <citation type="journal article" date="2014" name="Int. J. Syst. Evol. Microbiol.">
        <title>Complete genome sequence of Corynebacterium casei LMG S-19264T (=DSM 44701T), isolated from a smear-ripened cheese.</title>
        <authorList>
            <consortium name="US DOE Joint Genome Institute (JGI-PGF)"/>
            <person name="Walter F."/>
            <person name="Albersmeier A."/>
            <person name="Kalinowski J."/>
            <person name="Ruckert C."/>
        </authorList>
    </citation>
    <scope>NUCLEOTIDE SEQUENCE</scope>
    <source>
        <strain evidence="9">JCM 16108</strain>
    </source>
</reference>
<keyword evidence="4 7" id="KW-0812">Transmembrane</keyword>
<feature type="domain" description="ABC transmembrane type-1" evidence="8">
    <location>
        <begin position="108"/>
        <end position="285"/>
    </location>
</feature>
<accession>A0A830FXI7</accession>
<dbReference type="PANTHER" id="PTHR30151">
    <property type="entry name" value="ALKANE SULFONATE ABC TRANSPORTER-RELATED, MEMBRANE SUBUNIT"/>
    <property type="match status" value="1"/>
</dbReference>
<sequence>MRHARELAALAAAESTLSAAGSTLAAAGSTLAAAGSTLAAAGSTAASAEPMTAMDVRARVRDPLFGVASLAFAWELLARLVVDRLPPLSGVLVAGVDLVASGELVGALAASLPTLALGYALAVAVGVPLGLLMGFSQRADALADTPVTTLFVTSVASLLPLLIAVFGAGLGFYVVVVFLFAVFHVTLTLRAGVRDVDDALVETGRVFGASRFGVYRHVLLPASLPHVAAALRLGAVRAVKGMVVGELWVYAGFGSLLHGYQRYSQTDSALAVVLVLMVLAAGLSGGLGALERRYAPWQRVEGGVR</sequence>
<dbReference type="PROSITE" id="PS50928">
    <property type="entry name" value="ABC_TM1"/>
    <property type="match status" value="1"/>
</dbReference>
<evidence type="ECO:0000313" key="11">
    <source>
        <dbReference type="Proteomes" id="UP000614609"/>
    </source>
</evidence>
<dbReference type="Proteomes" id="UP000614609">
    <property type="component" value="Unassembled WGS sequence"/>
</dbReference>
<keyword evidence="2 7" id="KW-0813">Transport</keyword>
<dbReference type="Gene3D" id="1.10.3720.10">
    <property type="entry name" value="MetI-like"/>
    <property type="match status" value="1"/>
</dbReference>
<evidence type="ECO:0000313" key="9">
    <source>
        <dbReference type="EMBL" id="GGM60251.1"/>
    </source>
</evidence>
<dbReference type="SUPFAM" id="SSF161098">
    <property type="entry name" value="MetI-like"/>
    <property type="match status" value="1"/>
</dbReference>
<dbReference type="EMBL" id="BMOO01000002">
    <property type="protein sequence ID" value="GGM60251.1"/>
    <property type="molecule type" value="Genomic_DNA"/>
</dbReference>
<evidence type="ECO:0000256" key="1">
    <source>
        <dbReference type="ARBA" id="ARBA00004651"/>
    </source>
</evidence>
<reference evidence="9" key="2">
    <citation type="submission" date="2020-09" db="EMBL/GenBank/DDBJ databases">
        <authorList>
            <person name="Sun Q."/>
            <person name="Ohkuma M."/>
        </authorList>
    </citation>
    <scope>NUCLEOTIDE SEQUENCE</scope>
    <source>
        <strain evidence="9">JCM 16108</strain>
    </source>
</reference>
<comment type="similarity">
    <text evidence="7">Belongs to the binding-protein-dependent transport system permease family.</text>
</comment>
<feature type="transmembrane region" description="Helical" evidence="7">
    <location>
        <begin position="116"/>
        <end position="135"/>
    </location>
</feature>
<comment type="subcellular location">
    <subcellularLocation>
        <location evidence="1 7">Cell membrane</location>
        <topology evidence="1 7">Multi-pass membrane protein</topology>
    </subcellularLocation>
</comment>
<evidence type="ECO:0000256" key="6">
    <source>
        <dbReference type="ARBA" id="ARBA00023136"/>
    </source>
</evidence>
<dbReference type="PANTHER" id="PTHR30151:SF25">
    <property type="entry name" value="TAURINE TRANSPORT SYSTEM PERMEASE PROTEIN TAUC"/>
    <property type="match status" value="1"/>
</dbReference>
<dbReference type="OrthoDB" id="50379at2157"/>
<dbReference type="GO" id="GO:0010438">
    <property type="term" value="P:cellular response to sulfur starvation"/>
    <property type="evidence" value="ECO:0007669"/>
    <property type="project" value="TreeGrafter"/>
</dbReference>
<evidence type="ECO:0000313" key="10">
    <source>
        <dbReference type="EMBL" id="MBP1954851.1"/>
    </source>
</evidence>
<dbReference type="CDD" id="cd06261">
    <property type="entry name" value="TM_PBP2"/>
    <property type="match status" value="1"/>
</dbReference>
<dbReference type="InterPro" id="IPR035906">
    <property type="entry name" value="MetI-like_sf"/>
</dbReference>
<proteinExistence type="inferred from homology"/>
<keyword evidence="5 7" id="KW-1133">Transmembrane helix</keyword>
<keyword evidence="3" id="KW-1003">Cell membrane</keyword>
<protein>
    <submittedName>
        <fullName evidence="9">ABC transporter permease</fullName>
    </submittedName>
    <submittedName>
        <fullName evidence="10">NitT/TauT family transport system permease protein</fullName>
    </submittedName>
</protein>
<reference evidence="10" key="3">
    <citation type="submission" date="2021-03" db="EMBL/GenBank/DDBJ databases">
        <title>Genomic Encyclopedia of Type Strains, Phase IV (KMG-IV): sequencing the most valuable type-strain genomes for metagenomic binning, comparative biology and taxonomic classification.</title>
        <authorList>
            <person name="Goeker M."/>
        </authorList>
    </citation>
    <scope>NUCLEOTIDE SEQUENCE</scope>
    <source>
        <strain evidence="10">DSM 22443</strain>
    </source>
</reference>
<evidence type="ECO:0000256" key="4">
    <source>
        <dbReference type="ARBA" id="ARBA00022692"/>
    </source>
</evidence>
<evidence type="ECO:0000259" key="8">
    <source>
        <dbReference type="PROSITE" id="PS50928"/>
    </source>
</evidence>
<keyword evidence="11" id="KW-1185">Reference proteome</keyword>
<comment type="caution">
    <text evidence="9">The sequence shown here is derived from an EMBL/GenBank/DDBJ whole genome shotgun (WGS) entry which is preliminary data.</text>
</comment>
<dbReference type="AlphaFoldDB" id="A0A830FXI7"/>
<dbReference type="Pfam" id="PF00528">
    <property type="entry name" value="BPD_transp_1"/>
    <property type="match status" value="1"/>
</dbReference>
<dbReference type="RefSeq" id="WP_188870111.1">
    <property type="nucleotide sequence ID" value="NZ_BMOO01000002.1"/>
</dbReference>
<gene>
    <name evidence="9" type="ORF">GCM10009017_08010</name>
    <name evidence="10" type="ORF">J2752_001763</name>
</gene>
<feature type="transmembrane region" description="Helical" evidence="7">
    <location>
        <begin position="239"/>
        <end position="257"/>
    </location>
</feature>
<name>A0A830FXI7_9EURY</name>